<comment type="catalytic activity">
    <reaction evidence="8">
        <text>L-threonyl-[protein] + ATP = O-phospho-L-threonyl-[protein] + ADP + H(+)</text>
        <dbReference type="Rhea" id="RHEA:46608"/>
        <dbReference type="Rhea" id="RHEA-COMP:11060"/>
        <dbReference type="Rhea" id="RHEA-COMP:11605"/>
        <dbReference type="ChEBI" id="CHEBI:15378"/>
        <dbReference type="ChEBI" id="CHEBI:30013"/>
        <dbReference type="ChEBI" id="CHEBI:30616"/>
        <dbReference type="ChEBI" id="CHEBI:61977"/>
        <dbReference type="ChEBI" id="CHEBI:456216"/>
        <dbReference type="EC" id="2.7.11.1"/>
    </reaction>
</comment>
<dbReference type="AlphaFoldDB" id="A0A0X3PNW6"/>
<sequence>MQSGSSGLGDGRSPVLPALSRTPDSTGAAPNTTQSANLATTANPPSSSVTTPVPPKPSDFKFGRELGSGSFSTVYVAKEIATQREYAIKVVIKEHVCRNKAILSVLMEKEVLKRTNHPLLIRLHYTFQDQHRLYYVLQYAQRGHLLTYLNKLTSFNLEGTQFYSAELLLALEYLHSQSIVHRDVKPENVLLSLDMHIKLADFGSAIILNDPSVKAPTFTGTPQYVSPEMLQIDSPSSVSSSSSEEECDKKNPGRLQSSTNRALTKSDNPHNRRRKSTDLVYLMDYWAFGCVIYQMLSGRPPFRPDKHGHEFDVFQKVLALDYAFPERFDNEAKDIVQRLLVASPPDRLGSPSSGGPSAVRSHPFFGGVEWDGLIHKQPPTLIPNLEPLEYDDWDKVPAGYTEGQRYLLSQELKLATSQVTEIDRAELLKKQANENIFHRFVRGRLIVKQGVLYKRRGLFARKRVFLLTEGPHLFYVDPETMVRKGEVPWSSFLRVEVRNSKIFSIIVPNRIYYLEDPAGHANDWLEKLRQVKAMYYSDPIDN</sequence>
<dbReference type="CDD" id="cd01262">
    <property type="entry name" value="PH_PDK1"/>
    <property type="match status" value="1"/>
</dbReference>
<feature type="compositionally biased region" description="Polar residues" evidence="11">
    <location>
        <begin position="22"/>
        <end position="43"/>
    </location>
</feature>
<dbReference type="PANTHER" id="PTHR24356">
    <property type="entry name" value="SERINE/THREONINE-PROTEIN KINASE"/>
    <property type="match status" value="1"/>
</dbReference>
<feature type="compositionally biased region" description="Polar residues" evidence="11">
    <location>
        <begin position="254"/>
        <end position="266"/>
    </location>
</feature>
<protein>
    <recommendedName>
        <fullName evidence="2">3-phosphoinositide-dependent protein kinase 1</fullName>
        <ecNumber evidence="1">2.7.11.1</ecNumber>
    </recommendedName>
</protein>
<dbReference type="Gene3D" id="1.10.510.10">
    <property type="entry name" value="Transferase(Phosphotransferase) domain 1"/>
    <property type="match status" value="2"/>
</dbReference>
<feature type="compositionally biased region" description="Gly residues" evidence="11">
    <location>
        <begin position="1"/>
        <end position="10"/>
    </location>
</feature>
<evidence type="ECO:0000256" key="8">
    <source>
        <dbReference type="ARBA" id="ARBA00047899"/>
    </source>
</evidence>
<gene>
    <name evidence="13" type="primary">PDPK1</name>
    <name evidence="13" type="ORF">TR139542</name>
</gene>
<dbReference type="SMART" id="SM00233">
    <property type="entry name" value="PH"/>
    <property type="match status" value="1"/>
</dbReference>
<dbReference type="PROSITE" id="PS00108">
    <property type="entry name" value="PROTEIN_KINASE_ST"/>
    <property type="match status" value="1"/>
</dbReference>
<name>A0A0X3PNW6_SCHSO</name>
<evidence type="ECO:0000256" key="9">
    <source>
        <dbReference type="ARBA" id="ARBA00048679"/>
    </source>
</evidence>
<dbReference type="EMBL" id="GEEE01009610">
    <property type="protein sequence ID" value="JAP53615.1"/>
    <property type="molecule type" value="Transcribed_RNA"/>
</dbReference>
<keyword evidence="3" id="KW-0723">Serine/threonine-protein kinase</keyword>
<dbReference type="GO" id="GO:0005524">
    <property type="term" value="F:ATP binding"/>
    <property type="evidence" value="ECO:0007669"/>
    <property type="project" value="UniProtKB-UniRule"/>
</dbReference>
<keyword evidence="5 10" id="KW-0547">Nucleotide-binding</keyword>
<reference evidence="13" key="1">
    <citation type="submission" date="2016-01" db="EMBL/GenBank/DDBJ databases">
        <title>Reference transcriptome for the parasite Schistocephalus solidus: insights into the molecular evolution of parasitism.</title>
        <authorList>
            <person name="Hebert F.O."/>
            <person name="Grambauer S."/>
            <person name="Barber I."/>
            <person name="Landry C.R."/>
            <person name="Aubin-Horth N."/>
        </authorList>
    </citation>
    <scope>NUCLEOTIDE SEQUENCE</scope>
</reference>
<dbReference type="EC" id="2.7.11.1" evidence="1"/>
<organism evidence="13">
    <name type="scientific">Schistocephalus solidus</name>
    <name type="common">Tapeworm</name>
    <dbReference type="NCBI Taxonomy" id="70667"/>
    <lineage>
        <taxon>Eukaryota</taxon>
        <taxon>Metazoa</taxon>
        <taxon>Spiralia</taxon>
        <taxon>Lophotrochozoa</taxon>
        <taxon>Platyhelminthes</taxon>
        <taxon>Cestoda</taxon>
        <taxon>Eucestoda</taxon>
        <taxon>Diphyllobothriidea</taxon>
        <taxon>Diphyllobothriidae</taxon>
        <taxon>Schistocephalus</taxon>
    </lineage>
</organism>
<evidence type="ECO:0000256" key="2">
    <source>
        <dbReference type="ARBA" id="ARBA00018538"/>
    </source>
</evidence>
<dbReference type="SMART" id="SM00220">
    <property type="entry name" value="S_TKc"/>
    <property type="match status" value="1"/>
</dbReference>
<proteinExistence type="predicted"/>
<evidence type="ECO:0000313" key="13">
    <source>
        <dbReference type="EMBL" id="JAP53615.1"/>
    </source>
</evidence>
<evidence type="ECO:0000256" key="7">
    <source>
        <dbReference type="ARBA" id="ARBA00022840"/>
    </source>
</evidence>
<dbReference type="GO" id="GO:0004674">
    <property type="term" value="F:protein serine/threonine kinase activity"/>
    <property type="evidence" value="ECO:0007669"/>
    <property type="project" value="UniProtKB-KW"/>
</dbReference>
<dbReference type="Pfam" id="PF00069">
    <property type="entry name" value="Pkinase"/>
    <property type="match status" value="2"/>
</dbReference>
<dbReference type="Pfam" id="PF14593">
    <property type="entry name" value="PH_3"/>
    <property type="match status" value="1"/>
</dbReference>
<feature type="region of interest" description="Disordered" evidence="11">
    <location>
        <begin position="1"/>
        <end position="59"/>
    </location>
</feature>
<dbReference type="SUPFAM" id="SSF56112">
    <property type="entry name" value="Protein kinase-like (PK-like)"/>
    <property type="match status" value="1"/>
</dbReference>
<dbReference type="PROSITE" id="PS00107">
    <property type="entry name" value="PROTEIN_KINASE_ATP"/>
    <property type="match status" value="1"/>
</dbReference>
<dbReference type="Gene3D" id="3.30.200.20">
    <property type="entry name" value="Phosphorylase Kinase, domain 1"/>
    <property type="match status" value="1"/>
</dbReference>
<evidence type="ECO:0000259" key="12">
    <source>
        <dbReference type="PROSITE" id="PS50011"/>
    </source>
</evidence>
<evidence type="ECO:0000256" key="1">
    <source>
        <dbReference type="ARBA" id="ARBA00012513"/>
    </source>
</evidence>
<dbReference type="InterPro" id="IPR033931">
    <property type="entry name" value="PDK1-typ_PH"/>
</dbReference>
<dbReference type="InterPro" id="IPR017441">
    <property type="entry name" value="Protein_kinase_ATP_BS"/>
</dbReference>
<feature type="region of interest" description="Disordered" evidence="11">
    <location>
        <begin position="233"/>
        <end position="273"/>
    </location>
</feature>
<dbReference type="Gene3D" id="2.30.29.30">
    <property type="entry name" value="Pleckstrin-homology domain (PH domain)/Phosphotyrosine-binding domain (PTB)"/>
    <property type="match status" value="1"/>
</dbReference>
<evidence type="ECO:0000256" key="11">
    <source>
        <dbReference type="SAM" id="MobiDB-lite"/>
    </source>
</evidence>
<keyword evidence="4" id="KW-0808">Transferase</keyword>
<keyword evidence="6 13" id="KW-0418">Kinase</keyword>
<evidence type="ECO:0000256" key="5">
    <source>
        <dbReference type="ARBA" id="ARBA00022741"/>
    </source>
</evidence>
<evidence type="ECO:0000256" key="4">
    <source>
        <dbReference type="ARBA" id="ARBA00022679"/>
    </source>
</evidence>
<dbReference type="InterPro" id="IPR011009">
    <property type="entry name" value="Kinase-like_dom_sf"/>
</dbReference>
<accession>A0A0X3PNW6</accession>
<feature type="binding site" evidence="10">
    <location>
        <position position="93"/>
    </location>
    <ligand>
        <name>ATP</name>
        <dbReference type="ChEBI" id="CHEBI:30616"/>
    </ligand>
</feature>
<evidence type="ECO:0000256" key="3">
    <source>
        <dbReference type="ARBA" id="ARBA00022527"/>
    </source>
</evidence>
<dbReference type="PROSITE" id="PS50011">
    <property type="entry name" value="PROTEIN_KINASE_DOM"/>
    <property type="match status" value="1"/>
</dbReference>
<dbReference type="InterPro" id="IPR000719">
    <property type="entry name" value="Prot_kinase_dom"/>
</dbReference>
<dbReference type="InterPro" id="IPR050236">
    <property type="entry name" value="Ser_Thr_kinase_AGC"/>
</dbReference>
<dbReference type="FunFam" id="3.30.200.20:FF:000042">
    <property type="entry name" value="Aurora kinase A"/>
    <property type="match status" value="1"/>
</dbReference>
<keyword evidence="7 10" id="KW-0067">ATP-binding</keyword>
<comment type="catalytic activity">
    <reaction evidence="9">
        <text>L-seryl-[protein] + ATP = O-phospho-L-seryl-[protein] + ADP + H(+)</text>
        <dbReference type="Rhea" id="RHEA:17989"/>
        <dbReference type="Rhea" id="RHEA-COMP:9863"/>
        <dbReference type="Rhea" id="RHEA-COMP:11604"/>
        <dbReference type="ChEBI" id="CHEBI:15378"/>
        <dbReference type="ChEBI" id="CHEBI:29999"/>
        <dbReference type="ChEBI" id="CHEBI:30616"/>
        <dbReference type="ChEBI" id="CHEBI:83421"/>
        <dbReference type="ChEBI" id="CHEBI:456216"/>
        <dbReference type="EC" id="2.7.11.1"/>
    </reaction>
</comment>
<dbReference type="PANTHER" id="PTHR24356:SF163">
    <property type="entry name" value="3-PHOSPHOINOSITIDE-DEPENDENT PROTEIN KINASE 1-RELATED"/>
    <property type="match status" value="1"/>
</dbReference>
<evidence type="ECO:0000256" key="6">
    <source>
        <dbReference type="ARBA" id="ARBA00022777"/>
    </source>
</evidence>
<feature type="domain" description="Protein kinase" evidence="12">
    <location>
        <begin position="60"/>
        <end position="365"/>
    </location>
</feature>
<dbReference type="GO" id="GO:0035556">
    <property type="term" value="P:intracellular signal transduction"/>
    <property type="evidence" value="ECO:0007669"/>
    <property type="project" value="TreeGrafter"/>
</dbReference>
<dbReference type="InterPro" id="IPR001849">
    <property type="entry name" value="PH_domain"/>
</dbReference>
<dbReference type="InterPro" id="IPR008271">
    <property type="entry name" value="Ser/Thr_kinase_AS"/>
</dbReference>
<dbReference type="InterPro" id="IPR011993">
    <property type="entry name" value="PH-like_dom_sf"/>
</dbReference>
<dbReference type="SUPFAM" id="SSF50729">
    <property type="entry name" value="PH domain-like"/>
    <property type="match status" value="1"/>
</dbReference>
<evidence type="ECO:0000256" key="10">
    <source>
        <dbReference type="PROSITE-ProRule" id="PRU10141"/>
    </source>
</evidence>